<dbReference type="Pfam" id="PF23055">
    <property type="entry name" value="DUF7041"/>
    <property type="match status" value="1"/>
</dbReference>
<dbReference type="EMBL" id="LR786419">
    <property type="protein sequence ID" value="CAB3260870.1"/>
    <property type="molecule type" value="mRNA"/>
</dbReference>
<evidence type="ECO:0000313" key="2">
    <source>
        <dbReference type="EMBL" id="CAB3260870.1"/>
    </source>
</evidence>
<dbReference type="InterPro" id="IPR055469">
    <property type="entry name" value="DUF7041"/>
</dbReference>
<sequence>MFAKLSSTISPIVSVYSTTPVFSTPQTTTVYTSSSGLGQCRTSISSLAPTRPATPPVLQSSDCLRPSLNALPGQFVQSTPAYDNSLGHQPNFSRAQQVANALPKVRLPEFWPDTAELWFATVESVLENNLVFGERERYNIVLTSLKQEQIKQIRHVIMDRDGAMPYTNLKAALIKCYEVNEVQRINTLLNDTILGDKRSSALLNEMKSLLGNCGTHSPTLETLFKKVFLDRLPSNVRLILASDYDTSIETLAAKADSIWSVGSPASLATQTVSTPSSKALEENLATQTLINNNLQLQVNKLVDELSSLMAKPPPPWNLSSKYLKIF</sequence>
<accession>A0A6F9DGF4</accession>
<dbReference type="PANTHER" id="PTHR33327">
    <property type="entry name" value="ENDONUCLEASE"/>
    <property type="match status" value="1"/>
</dbReference>
<name>A0A6F9DGF4_9ASCI</name>
<evidence type="ECO:0000259" key="1">
    <source>
        <dbReference type="Pfam" id="PF23055"/>
    </source>
</evidence>
<proteinExistence type="evidence at transcript level"/>
<organism evidence="2">
    <name type="scientific">Phallusia mammillata</name>
    <dbReference type="NCBI Taxonomy" id="59560"/>
    <lineage>
        <taxon>Eukaryota</taxon>
        <taxon>Metazoa</taxon>
        <taxon>Chordata</taxon>
        <taxon>Tunicata</taxon>
        <taxon>Ascidiacea</taxon>
        <taxon>Phlebobranchia</taxon>
        <taxon>Ascidiidae</taxon>
        <taxon>Phallusia</taxon>
    </lineage>
</organism>
<reference evidence="2" key="1">
    <citation type="submission" date="2020-04" db="EMBL/GenBank/DDBJ databases">
        <authorList>
            <person name="Neveu A P."/>
        </authorList>
    </citation>
    <scope>NUCLEOTIDE SEQUENCE</scope>
    <source>
        <tissue evidence="2">Whole embryo</tissue>
    </source>
</reference>
<gene>
    <name evidence="2" type="primary">LOC100176143-001</name>
</gene>
<feature type="domain" description="DUF7041" evidence="1">
    <location>
        <begin position="107"/>
        <end position="189"/>
    </location>
</feature>
<protein>
    <submittedName>
        <fullName evidence="2">Uncharacterized protein LOC100176143</fullName>
    </submittedName>
</protein>
<dbReference type="PANTHER" id="PTHR33327:SF3">
    <property type="entry name" value="RNA-DIRECTED DNA POLYMERASE"/>
    <property type="match status" value="1"/>
</dbReference>
<dbReference type="AlphaFoldDB" id="A0A6F9DGF4"/>